<dbReference type="GO" id="GO:0008233">
    <property type="term" value="F:peptidase activity"/>
    <property type="evidence" value="ECO:0007669"/>
    <property type="project" value="UniProtKB-KW"/>
</dbReference>
<dbReference type="Proteomes" id="UP000194236">
    <property type="component" value="Unassembled WGS sequence"/>
</dbReference>
<proteinExistence type="predicted"/>
<sequence length="550" mass="65067">MSQWLCDNNVVDIILNDCLHHTQYVEKLDIIFRFLLKKNCLTLDYLDRIWNSQLGKHEMIVKNIHELIAKLAWHFSPKQLDHLFVCFQSSWSMATKKEREKLLQLMRRLAEDDKYGSMANKMLSLLWNIAYNDNEIDVEIVDQAIGAHLKILDYSKTFEKDSQRFFWIQRCVNEIRNSDHGNNVITTMKHIREILLLFPDHSPKQFYATCETQQQQRIKRETRQYIITKMNDELNFMSMLIKNLSNYMKWMRLKKSELIDIDPNIIPTGRRFSHCQEVHERLGFLRFIIQESTCLLMEEMANELWNCLAIEAIFPSDRQVCFQWFSSLMELDFYLDGEYSNVFLGFLRTNLAKFDPSLIDIYGVECFEKFFKIINCNHEKLIFHNSTYLTNDLDLIGLDYLWKLILFASDQTACKAINLLKEFFTNLGPKLTGSRLGLNEDFINVCFDQLKCSYDTVTVIGHDENEPKIHVELTKMTRILSVLCEYIRKSDNDYGNERTILPMSQCFRGKSVELVIKIITQIFNRNIDELILQTHTNESITFIQEKILEK</sequence>
<keyword evidence="1" id="KW-0645">Protease</keyword>
<comment type="caution">
    <text evidence="6">The sequence shown here is derived from an EMBL/GenBank/DDBJ whole genome shotgun (WGS) entry which is preliminary data.</text>
</comment>
<keyword evidence="2" id="KW-0833">Ubl conjugation pathway</keyword>
<evidence type="ECO:0000256" key="1">
    <source>
        <dbReference type="ARBA" id="ARBA00022670"/>
    </source>
</evidence>
<evidence type="ECO:0000313" key="7">
    <source>
        <dbReference type="Proteomes" id="UP000194236"/>
    </source>
</evidence>
<evidence type="ECO:0000259" key="5">
    <source>
        <dbReference type="Pfam" id="PF25010"/>
    </source>
</evidence>
<organism evidence="6 7">
    <name type="scientific">Euroglyphus maynei</name>
    <name type="common">Mayne's house dust mite</name>
    <dbReference type="NCBI Taxonomy" id="6958"/>
    <lineage>
        <taxon>Eukaryota</taxon>
        <taxon>Metazoa</taxon>
        <taxon>Ecdysozoa</taxon>
        <taxon>Arthropoda</taxon>
        <taxon>Chelicerata</taxon>
        <taxon>Arachnida</taxon>
        <taxon>Acari</taxon>
        <taxon>Acariformes</taxon>
        <taxon>Sarcoptiformes</taxon>
        <taxon>Astigmata</taxon>
        <taxon>Psoroptidia</taxon>
        <taxon>Analgoidea</taxon>
        <taxon>Pyroglyphidae</taxon>
        <taxon>Pyroglyphinae</taxon>
        <taxon>Euroglyphus</taxon>
    </lineage>
</organism>
<dbReference type="EMBL" id="MUJZ01048758">
    <property type="protein sequence ID" value="OTF74083.1"/>
    <property type="molecule type" value="Genomic_DNA"/>
</dbReference>
<gene>
    <name evidence="6" type="ORF">BLA29_003201</name>
</gene>
<reference evidence="6 7" key="1">
    <citation type="submission" date="2017-03" db="EMBL/GenBank/DDBJ databases">
        <title>Genome Survey of Euroglyphus maynei.</title>
        <authorList>
            <person name="Arlian L.G."/>
            <person name="Morgan M.S."/>
            <person name="Rider S.D."/>
        </authorList>
    </citation>
    <scope>NUCLEOTIDE SEQUENCE [LARGE SCALE GENOMIC DNA]</scope>
    <source>
        <strain evidence="6">Arlian Lab</strain>
        <tissue evidence="6">Whole body</tissue>
    </source>
</reference>
<protein>
    <submittedName>
        <fullName evidence="6">Uncharacterized protein</fullName>
    </submittedName>
</protein>
<keyword evidence="3" id="KW-0378">Hydrolase</keyword>
<dbReference type="InterPro" id="IPR056850">
    <property type="entry name" value="ARM_UBP34_24_USP9X_Y"/>
</dbReference>
<dbReference type="Pfam" id="PF25010">
    <property type="entry name" value="ARM_UBP24_USP9X-Y"/>
    <property type="match status" value="1"/>
</dbReference>
<name>A0A1Y3B2I1_EURMA</name>
<dbReference type="OrthoDB" id="289038at2759"/>
<dbReference type="InterPro" id="IPR055176">
    <property type="entry name" value="UBP24/USP9X/USP9Y_UBL"/>
</dbReference>
<evidence type="ECO:0000259" key="4">
    <source>
        <dbReference type="Pfam" id="PF22900"/>
    </source>
</evidence>
<feature type="domain" description="UBP24/USP9X/USP9Y ubiquitin-like" evidence="4">
    <location>
        <begin position="507"/>
        <end position="550"/>
    </location>
</feature>
<accession>A0A1Y3B2I1</accession>
<dbReference type="Pfam" id="PF22900">
    <property type="entry name" value="UCH_UBL1"/>
    <property type="match status" value="1"/>
</dbReference>
<evidence type="ECO:0000256" key="2">
    <source>
        <dbReference type="ARBA" id="ARBA00022786"/>
    </source>
</evidence>
<dbReference type="GO" id="GO:0006508">
    <property type="term" value="P:proteolysis"/>
    <property type="evidence" value="ECO:0007669"/>
    <property type="project" value="UniProtKB-KW"/>
</dbReference>
<feature type="domain" description="UBP34/UBP24/USP9X/USP9Y-like ARM repeat region" evidence="5">
    <location>
        <begin position="1"/>
        <end position="375"/>
    </location>
</feature>
<keyword evidence="7" id="KW-1185">Reference proteome</keyword>
<dbReference type="AlphaFoldDB" id="A0A1Y3B2I1"/>
<evidence type="ECO:0000256" key="3">
    <source>
        <dbReference type="ARBA" id="ARBA00022801"/>
    </source>
</evidence>
<evidence type="ECO:0000313" key="6">
    <source>
        <dbReference type="EMBL" id="OTF74083.1"/>
    </source>
</evidence>